<dbReference type="PANTHER" id="PTHR21432">
    <property type="entry name" value="ACETYL-COA HYDROLASE-RELATED"/>
    <property type="match status" value="1"/>
</dbReference>
<reference evidence="5 6" key="1">
    <citation type="journal article" date="2014" name="Nature">
        <title>An environmental bacterial taxon with a large and distinct metabolic repertoire.</title>
        <authorList>
            <person name="Wilson M.C."/>
            <person name="Mori T."/>
            <person name="Ruckert C."/>
            <person name="Uria A.R."/>
            <person name="Helf M.J."/>
            <person name="Takada K."/>
            <person name="Gernert C."/>
            <person name="Steffens U.A."/>
            <person name="Heycke N."/>
            <person name="Schmitt S."/>
            <person name="Rinke C."/>
            <person name="Helfrich E.J."/>
            <person name="Brachmann A.O."/>
            <person name="Gurgui C."/>
            <person name="Wakimoto T."/>
            <person name="Kracht M."/>
            <person name="Crusemann M."/>
            <person name="Hentschel U."/>
            <person name="Abe I."/>
            <person name="Matsunaga S."/>
            <person name="Kalinowski J."/>
            <person name="Takeyama H."/>
            <person name="Piel J."/>
        </authorList>
    </citation>
    <scope>NUCLEOTIDE SEQUENCE [LARGE SCALE GENOMIC DNA]</scope>
    <source>
        <strain evidence="6">TSY2</strain>
    </source>
</reference>
<organism evidence="5 6">
    <name type="scientific">Candidatus Entotheonella gemina</name>
    <dbReference type="NCBI Taxonomy" id="1429439"/>
    <lineage>
        <taxon>Bacteria</taxon>
        <taxon>Pseudomonadati</taxon>
        <taxon>Nitrospinota/Tectimicrobiota group</taxon>
        <taxon>Candidatus Tectimicrobiota</taxon>
        <taxon>Candidatus Entotheonellia</taxon>
        <taxon>Candidatus Entotheonellales</taxon>
        <taxon>Candidatus Entotheonellaceae</taxon>
        <taxon>Candidatus Entotheonella</taxon>
    </lineage>
</organism>
<dbReference type="Gene3D" id="3.40.1080.20">
    <property type="entry name" value="Acetyl-CoA hydrolase/transferase C-terminal domain"/>
    <property type="match status" value="1"/>
</dbReference>
<dbReference type="PATRIC" id="fig|1429439.4.peg.4426"/>
<dbReference type="Gene3D" id="3.40.1080.10">
    <property type="entry name" value="Glutaconate Coenzyme A-transferase"/>
    <property type="match status" value="1"/>
</dbReference>
<evidence type="ECO:0000313" key="5">
    <source>
        <dbReference type="EMBL" id="ETX04920.1"/>
    </source>
</evidence>
<evidence type="ECO:0000256" key="2">
    <source>
        <dbReference type="ARBA" id="ARBA00022679"/>
    </source>
</evidence>
<dbReference type="InterPro" id="IPR003702">
    <property type="entry name" value="ActCoA_hydro_N"/>
</dbReference>
<comment type="similarity">
    <text evidence="1">Belongs to the acetyl-CoA hydrolase/transferase family.</text>
</comment>
<dbReference type="AlphaFoldDB" id="W4M409"/>
<sequence length="414" mass="44916">MSMDLSRYIQPGATVSWGALTGTPIGLVRALDNCLPAIGSCNVFIGLTVDEGIRDEHLPYVHFKCIGGGGTCSRYIRNGSVDMIPIHLSDVPKVIRDGKINIDVLLLAVSPHEEDGCVSLGVMTDFLPIAIERAAIVIGERVEGMPWTHGDTRVPVSRFTELVDLGSHVVEVPYRRASAAESRIAEQIVDMIPHGATLQFGIGGVPDVVLRGLTGHKDMGIHTGILTEAAQVLIETGVVTNRLKGIDEGQTVTAFLAGSRSFYDFCDYHPAIRVRRLEYTHNPATLCRIRNLISINSAFEVDLTGQINGEMVRGRYFGQVGGQSDFMRGAAASEGGFSILGLASTNRNETISRIVPRLGDGVVTSLRTDADYVVTEYGVAELRGKTLGERMDGMIRISHPKFRDELRQTSRLTG</sequence>
<dbReference type="InterPro" id="IPR037171">
    <property type="entry name" value="NagB/RpiA_transferase-like"/>
</dbReference>
<dbReference type="SUPFAM" id="SSF100950">
    <property type="entry name" value="NagB/RpiA/CoA transferase-like"/>
    <property type="match status" value="2"/>
</dbReference>
<evidence type="ECO:0000313" key="6">
    <source>
        <dbReference type="Proteomes" id="UP000019140"/>
    </source>
</evidence>
<dbReference type="HOGENOM" id="CLU_030703_1_0_7"/>
<dbReference type="Pfam" id="PF02550">
    <property type="entry name" value="AcetylCoA_hydro"/>
    <property type="match status" value="1"/>
</dbReference>
<dbReference type="GO" id="GO:0008775">
    <property type="term" value="F:acetate CoA-transferase activity"/>
    <property type="evidence" value="ECO:0007669"/>
    <property type="project" value="InterPro"/>
</dbReference>
<proteinExistence type="inferred from homology"/>
<evidence type="ECO:0000256" key="1">
    <source>
        <dbReference type="ARBA" id="ARBA00009632"/>
    </source>
</evidence>
<accession>W4M409</accession>
<dbReference type="Pfam" id="PF13336">
    <property type="entry name" value="AcetylCoA_hyd_C"/>
    <property type="match status" value="1"/>
</dbReference>
<dbReference type="EMBL" id="AZHX01001087">
    <property type="protein sequence ID" value="ETX04920.1"/>
    <property type="molecule type" value="Genomic_DNA"/>
</dbReference>
<protein>
    <submittedName>
        <fullName evidence="5">Uncharacterized protein</fullName>
    </submittedName>
</protein>
<evidence type="ECO:0000259" key="4">
    <source>
        <dbReference type="Pfam" id="PF13336"/>
    </source>
</evidence>
<dbReference type="InterPro" id="IPR026888">
    <property type="entry name" value="AcetylCoA_hyd_C"/>
</dbReference>
<feature type="domain" description="Acetyl-CoA hydrolase/transferase N-terminal" evidence="3">
    <location>
        <begin position="73"/>
        <end position="152"/>
    </location>
</feature>
<feature type="domain" description="Acetyl-CoA hydrolase/transferase C-terminal" evidence="4">
    <location>
        <begin position="258"/>
        <end position="408"/>
    </location>
</feature>
<name>W4M409_9BACT</name>
<dbReference type="InterPro" id="IPR038460">
    <property type="entry name" value="AcetylCoA_hyd_C_sf"/>
</dbReference>
<dbReference type="PANTHER" id="PTHR21432:SF20">
    <property type="entry name" value="ACETYL-COA HYDROLASE"/>
    <property type="match status" value="1"/>
</dbReference>
<dbReference type="Proteomes" id="UP000019140">
    <property type="component" value="Unassembled WGS sequence"/>
</dbReference>
<dbReference type="Gene3D" id="3.30.750.70">
    <property type="entry name" value="4-hydroxybutyrate coenzyme like domains"/>
    <property type="match status" value="1"/>
</dbReference>
<dbReference type="InterPro" id="IPR046433">
    <property type="entry name" value="ActCoA_hydro"/>
</dbReference>
<keyword evidence="2" id="KW-0808">Transferase</keyword>
<gene>
    <name evidence="5" type="ORF">ETSY2_26075</name>
</gene>
<dbReference type="GO" id="GO:0006083">
    <property type="term" value="P:acetate metabolic process"/>
    <property type="evidence" value="ECO:0007669"/>
    <property type="project" value="InterPro"/>
</dbReference>
<comment type="caution">
    <text evidence="5">The sequence shown here is derived from an EMBL/GenBank/DDBJ whole genome shotgun (WGS) entry which is preliminary data.</text>
</comment>
<keyword evidence="6" id="KW-1185">Reference proteome</keyword>
<evidence type="ECO:0000259" key="3">
    <source>
        <dbReference type="Pfam" id="PF02550"/>
    </source>
</evidence>